<reference evidence="3" key="1">
    <citation type="submission" date="2017-02" db="EMBL/GenBank/DDBJ databases">
        <authorList>
            <person name="Dridi B."/>
        </authorList>
    </citation>
    <scope>NUCLEOTIDE SEQUENCE [LARGE SCALE GENOMIC DNA]</scope>
    <source>
        <strain evidence="3">B Co 03.10</strain>
    </source>
</reference>
<evidence type="ECO:0000313" key="2">
    <source>
        <dbReference type="EMBL" id="SLM98895.1"/>
    </source>
</evidence>
<feature type="region of interest" description="Disordered" evidence="1">
    <location>
        <begin position="1"/>
        <end position="24"/>
    </location>
</feature>
<sequence length="40" mass="4509">MTRWSMMTSTAHAAEHRDHGVPSAVSVRARRLRSSLLWGC</sequence>
<accession>A0A1X6XI02</accession>
<dbReference type="Proteomes" id="UP000196581">
    <property type="component" value="Unassembled WGS sequence"/>
</dbReference>
<dbReference type="EMBL" id="FWFF01000017">
    <property type="protein sequence ID" value="SLM98895.1"/>
    <property type="molecule type" value="Genomic_DNA"/>
</dbReference>
<feature type="compositionally biased region" description="Polar residues" evidence="1">
    <location>
        <begin position="1"/>
        <end position="11"/>
    </location>
</feature>
<keyword evidence="3" id="KW-1185">Reference proteome</keyword>
<dbReference type="AlphaFoldDB" id="A0A1X6XI02"/>
<organism evidence="2 3">
    <name type="scientific">Brevibacterium yomogidense</name>
    <dbReference type="NCBI Taxonomy" id="946573"/>
    <lineage>
        <taxon>Bacteria</taxon>
        <taxon>Bacillati</taxon>
        <taxon>Actinomycetota</taxon>
        <taxon>Actinomycetes</taxon>
        <taxon>Micrococcales</taxon>
        <taxon>Brevibacteriaceae</taxon>
        <taxon>Brevibacterium</taxon>
    </lineage>
</organism>
<protein>
    <submittedName>
        <fullName evidence="2">Uncharacterized protein</fullName>
    </submittedName>
</protein>
<evidence type="ECO:0000256" key="1">
    <source>
        <dbReference type="SAM" id="MobiDB-lite"/>
    </source>
</evidence>
<evidence type="ECO:0000313" key="3">
    <source>
        <dbReference type="Proteomes" id="UP000196581"/>
    </source>
</evidence>
<gene>
    <name evidence="2" type="ORF">FM105_09855</name>
</gene>
<proteinExistence type="predicted"/>
<name>A0A1X6XI02_9MICO</name>